<evidence type="ECO:0000313" key="11">
    <source>
        <dbReference type="Ensembl" id="ENSPCEP00000007451.1"/>
    </source>
</evidence>
<dbReference type="Proteomes" id="UP000694393">
    <property type="component" value="Unplaced"/>
</dbReference>
<dbReference type="GO" id="GO:0004930">
    <property type="term" value="F:G protein-coupled receptor activity"/>
    <property type="evidence" value="ECO:0007669"/>
    <property type="project" value="InterPro"/>
</dbReference>
<feature type="transmembrane region" description="Helical" evidence="9">
    <location>
        <begin position="27"/>
        <end position="50"/>
    </location>
</feature>
<keyword evidence="3" id="KW-0716">Sensory transduction</keyword>
<organism evidence="11 12">
    <name type="scientific">Pelusios castaneus</name>
    <name type="common">West African mud turtle</name>
    <dbReference type="NCBI Taxonomy" id="367368"/>
    <lineage>
        <taxon>Eukaryota</taxon>
        <taxon>Metazoa</taxon>
        <taxon>Chordata</taxon>
        <taxon>Craniata</taxon>
        <taxon>Vertebrata</taxon>
        <taxon>Euteleostomi</taxon>
        <taxon>Archelosauria</taxon>
        <taxon>Testudinata</taxon>
        <taxon>Testudines</taxon>
        <taxon>Pleurodira</taxon>
        <taxon>Pelomedusidae</taxon>
        <taxon>Pelusios</taxon>
    </lineage>
</organism>
<dbReference type="FunFam" id="1.20.1070.10:FF:000006">
    <property type="entry name" value="Olfactory receptor"/>
    <property type="match status" value="1"/>
</dbReference>
<dbReference type="SUPFAM" id="SSF81321">
    <property type="entry name" value="Family A G protein-coupled receptor-like"/>
    <property type="match status" value="1"/>
</dbReference>
<dbReference type="GO" id="GO:0005886">
    <property type="term" value="C:plasma membrane"/>
    <property type="evidence" value="ECO:0007669"/>
    <property type="project" value="TreeGrafter"/>
</dbReference>
<keyword evidence="12" id="KW-1185">Reference proteome</keyword>
<dbReference type="AlphaFoldDB" id="A0A8C8RNK9"/>
<keyword evidence="4 9" id="KW-0812">Transmembrane</keyword>
<dbReference type="PANTHER" id="PTHR26450:SF132">
    <property type="entry name" value="OLFACTORY RECEPTOR 654"/>
    <property type="match status" value="1"/>
</dbReference>
<accession>A0A8C8RNK9</accession>
<dbReference type="GO" id="GO:0004984">
    <property type="term" value="F:olfactory receptor activity"/>
    <property type="evidence" value="ECO:0007669"/>
    <property type="project" value="InterPro"/>
</dbReference>
<evidence type="ECO:0000256" key="8">
    <source>
        <dbReference type="ARBA" id="ARBA00023224"/>
    </source>
</evidence>
<dbReference type="Gene3D" id="1.20.1070.10">
    <property type="entry name" value="Rhodopsin 7-helix transmembrane proteins"/>
    <property type="match status" value="1"/>
</dbReference>
<dbReference type="CDD" id="cd15953">
    <property type="entry name" value="7tmA_OR52P-like"/>
    <property type="match status" value="1"/>
</dbReference>
<feature type="transmembrane region" description="Helical" evidence="9">
    <location>
        <begin position="272"/>
        <end position="294"/>
    </location>
</feature>
<feature type="transmembrane region" description="Helical" evidence="9">
    <location>
        <begin position="103"/>
        <end position="122"/>
    </location>
</feature>
<dbReference type="InterPro" id="IPR050402">
    <property type="entry name" value="OR51/52/56-like"/>
</dbReference>
<feature type="transmembrane region" description="Helical" evidence="9">
    <location>
        <begin position="200"/>
        <end position="227"/>
    </location>
</feature>
<comment type="function">
    <text evidence="1">Odorant receptor.</text>
</comment>
<dbReference type="PROSITE" id="PS50262">
    <property type="entry name" value="G_PROTEIN_RECEP_F1_2"/>
    <property type="match status" value="1"/>
</dbReference>
<evidence type="ECO:0000313" key="12">
    <source>
        <dbReference type="Proteomes" id="UP000694393"/>
    </source>
</evidence>
<dbReference type="PANTHER" id="PTHR26450">
    <property type="entry name" value="OLFACTORY RECEPTOR 56B1-RELATED"/>
    <property type="match status" value="1"/>
</dbReference>
<keyword evidence="6 9" id="KW-1133">Transmembrane helix</keyword>
<evidence type="ECO:0000256" key="6">
    <source>
        <dbReference type="ARBA" id="ARBA00022989"/>
    </source>
</evidence>
<reference evidence="11" key="2">
    <citation type="submission" date="2025-09" db="UniProtKB">
        <authorList>
            <consortium name="Ensembl"/>
        </authorList>
    </citation>
    <scope>IDENTIFICATION</scope>
</reference>
<proteinExistence type="predicted"/>
<feature type="transmembrane region" description="Helical" evidence="9">
    <location>
        <begin position="62"/>
        <end position="91"/>
    </location>
</feature>
<dbReference type="InterPro" id="IPR017452">
    <property type="entry name" value="GPCR_Rhodpsn_7TM"/>
</dbReference>
<evidence type="ECO:0000259" key="10">
    <source>
        <dbReference type="PROSITE" id="PS50262"/>
    </source>
</evidence>
<dbReference type="InterPro" id="IPR000276">
    <property type="entry name" value="GPCR_Rhodpsn"/>
</dbReference>
<dbReference type="Pfam" id="PF13853">
    <property type="entry name" value="7tm_4"/>
    <property type="match status" value="1"/>
</dbReference>
<evidence type="ECO:0000256" key="9">
    <source>
        <dbReference type="SAM" id="Phobius"/>
    </source>
</evidence>
<keyword evidence="7 9" id="KW-0472">Membrane</keyword>
<evidence type="ECO:0000256" key="5">
    <source>
        <dbReference type="ARBA" id="ARBA00022725"/>
    </source>
</evidence>
<feature type="transmembrane region" description="Helical" evidence="9">
    <location>
        <begin position="143"/>
        <end position="166"/>
    </location>
</feature>
<evidence type="ECO:0000256" key="2">
    <source>
        <dbReference type="ARBA" id="ARBA00004141"/>
    </source>
</evidence>
<keyword evidence="8" id="KW-0807">Transducer</keyword>
<evidence type="ECO:0000256" key="1">
    <source>
        <dbReference type="ARBA" id="ARBA00002936"/>
    </source>
</evidence>
<keyword evidence="5" id="KW-0552">Olfaction</keyword>
<comment type="subcellular location">
    <subcellularLocation>
        <location evidence="2">Membrane</location>
        <topology evidence="2">Multi-pass membrane protein</topology>
    </subcellularLocation>
</comment>
<evidence type="ECO:0000256" key="3">
    <source>
        <dbReference type="ARBA" id="ARBA00022606"/>
    </source>
</evidence>
<sequence>MAAFNLTSSAPSILILNGIPGLETAHIWISIPFFILYILCLLANSTVLFVVGKEETLHKPMYLLLCMLALTDISMSTCVMPKALCIFWFGFKEITGEGCLTQMFFFHVTAATHSGILAAMGFERYIAISEPLRYGSILTNVRAASLALVGLTRSALFFLPVLFLLLRLPFCINRVIQHTYCEHMAILKILCVDTTVNQRYALVILLVFTVVDLGLIVLFYALIIRAVLRISSQKAHQKALNTCTAHVCVIIMSYTSNLFTSLTHRFGEGIGAHVHIILANLYVVIPPMLNPIIYGIKTKELRGKVGKYVCRM</sequence>
<name>A0A8C8RNK9_9SAUR</name>
<dbReference type="PRINTS" id="PR00237">
    <property type="entry name" value="GPCRRHODOPSN"/>
</dbReference>
<protein>
    <recommendedName>
        <fullName evidence="10">G-protein coupled receptors family 1 profile domain-containing protein</fullName>
    </recommendedName>
</protein>
<reference evidence="11" key="1">
    <citation type="submission" date="2025-08" db="UniProtKB">
        <authorList>
            <consortium name="Ensembl"/>
        </authorList>
    </citation>
    <scope>IDENTIFICATION</scope>
</reference>
<dbReference type="InterPro" id="IPR000725">
    <property type="entry name" value="Olfact_rcpt"/>
</dbReference>
<feature type="transmembrane region" description="Helical" evidence="9">
    <location>
        <begin position="239"/>
        <end position="260"/>
    </location>
</feature>
<dbReference type="Ensembl" id="ENSPCET00000007719.1">
    <property type="protein sequence ID" value="ENSPCEP00000007451.1"/>
    <property type="gene ID" value="ENSPCEG00000005984.1"/>
</dbReference>
<evidence type="ECO:0000256" key="4">
    <source>
        <dbReference type="ARBA" id="ARBA00022692"/>
    </source>
</evidence>
<feature type="domain" description="G-protein coupled receptors family 1 profile" evidence="10">
    <location>
        <begin position="43"/>
        <end position="294"/>
    </location>
</feature>
<evidence type="ECO:0000256" key="7">
    <source>
        <dbReference type="ARBA" id="ARBA00023136"/>
    </source>
</evidence>
<dbReference type="PRINTS" id="PR00245">
    <property type="entry name" value="OLFACTORYR"/>
</dbReference>